<evidence type="ECO:0000259" key="3">
    <source>
        <dbReference type="Pfam" id="PF01345"/>
    </source>
</evidence>
<keyword evidence="5" id="KW-1185">Reference proteome</keyword>
<dbReference type="EMBL" id="JAMQBK010000010">
    <property type="protein sequence ID" value="MCM2369577.1"/>
    <property type="molecule type" value="Genomic_DNA"/>
</dbReference>
<feature type="compositionally biased region" description="Basic and acidic residues" evidence="1">
    <location>
        <begin position="389"/>
        <end position="398"/>
    </location>
</feature>
<dbReference type="PANTHER" id="PTHR34819:SF4">
    <property type="entry name" value="LARGE CYSTEINE-RICH PERIPLASMIC PROTEIN OMCB"/>
    <property type="match status" value="1"/>
</dbReference>
<sequence length="588" mass="63074">MSIPFHRSLSAIACFAAFSFAQVITPDIASAQDSMQTGDGLLRLQAAMPDSARVGESFTYEVEVSNTSDNIVLHDIKLKQRKAKGFKIESVSIQGQSSNQDQKKESGNKDKQSPKQNAAKQEQPQDGKQSNREKGGSTDQMTIATLEPGDSRTFVVKATADQEGELRSCLEISNYTPALCLSSRIVKPELQLTKTAPKKADRCGVIEITYAISNDGSGDVGPIVITDSLGSGLATIDGSNELSFDVDGLAAGDSRKFVARVYAQKAGEFSSRAVAKAKNGDLKSRSEETSTRVIAADLTAQIDGPSRIYGDDLATFTAKITNTGNAAAESVNVTVNWPAEATLADMGDYEIRDAESSDQSKQNKGDGSQPTVASDNDSSKKGGNGNDQQSKDDSRLEMRSESFVIDRLDAGETAEFTYAVRADKLQELPTRVEARYVCTVDGAEDQAKSTAETSAMTMARVKVVRLPALQVAVIDDEDPVNDGSKVNYTITVWNEGDAEDQDVQVVATLPDKLKFDAADGPTNASHKKGTVTFDPIKKMAPGDRVEYTVTCKPTGKGTVRFEATLTSKTLKQEVTSEEPTRLFAASSN</sequence>
<proteinExistence type="predicted"/>
<dbReference type="RefSeq" id="WP_250927251.1">
    <property type="nucleotide sequence ID" value="NZ_JAMQBK010000010.1"/>
</dbReference>
<feature type="region of interest" description="Disordered" evidence="1">
    <location>
        <begin position="353"/>
        <end position="398"/>
    </location>
</feature>
<feature type="signal peptide" evidence="2">
    <location>
        <begin position="1"/>
        <end position="21"/>
    </location>
</feature>
<evidence type="ECO:0000313" key="4">
    <source>
        <dbReference type="EMBL" id="MCM2369577.1"/>
    </source>
</evidence>
<evidence type="ECO:0000313" key="5">
    <source>
        <dbReference type="Proteomes" id="UP001202961"/>
    </source>
</evidence>
<dbReference type="Proteomes" id="UP001202961">
    <property type="component" value="Unassembled WGS sequence"/>
</dbReference>
<feature type="compositionally biased region" description="Basic and acidic residues" evidence="1">
    <location>
        <begin position="123"/>
        <end position="136"/>
    </location>
</feature>
<name>A0ABT0TYA7_9BACT</name>
<comment type="caution">
    <text evidence="4">The sequence shown here is derived from an EMBL/GenBank/DDBJ whole genome shotgun (WGS) entry which is preliminary data.</text>
</comment>
<evidence type="ECO:0000256" key="2">
    <source>
        <dbReference type="SAM" id="SignalP"/>
    </source>
</evidence>
<gene>
    <name evidence="4" type="ORF">NB063_02960</name>
</gene>
<dbReference type="Gene3D" id="2.60.40.10">
    <property type="entry name" value="Immunoglobulins"/>
    <property type="match status" value="3"/>
</dbReference>
<reference evidence="4 5" key="1">
    <citation type="journal article" date="2022" name="Syst. Appl. Microbiol.">
        <title>Rhodopirellula aestuarii sp. nov., a novel member of the genus Rhodopirellula isolated from brackish sediments collected in the Tagus River estuary, Portugal.</title>
        <authorList>
            <person name="Vitorino I.R."/>
            <person name="Klimek D."/>
            <person name="Calusinska M."/>
            <person name="Lobo-da-Cunha A."/>
            <person name="Vasconcelos V."/>
            <person name="Lage O.M."/>
        </authorList>
    </citation>
    <scope>NUCLEOTIDE SEQUENCE [LARGE SCALE GENOMIC DNA]</scope>
    <source>
        <strain evidence="4 5">ICT_H3.1</strain>
    </source>
</reference>
<dbReference type="InterPro" id="IPR051172">
    <property type="entry name" value="Chlamydia_OmcB"/>
</dbReference>
<feature type="region of interest" description="Disordered" evidence="1">
    <location>
        <begin position="90"/>
        <end position="148"/>
    </location>
</feature>
<protein>
    <submittedName>
        <fullName evidence="4">DUF11 domain-containing protein</fullName>
    </submittedName>
</protein>
<feature type="domain" description="DUF11" evidence="3">
    <location>
        <begin position="471"/>
        <end position="571"/>
    </location>
</feature>
<dbReference type="InterPro" id="IPR001434">
    <property type="entry name" value="OmcB-like_DUF11"/>
</dbReference>
<feature type="compositionally biased region" description="Basic and acidic residues" evidence="1">
    <location>
        <begin position="101"/>
        <end position="113"/>
    </location>
</feature>
<evidence type="ECO:0000256" key="1">
    <source>
        <dbReference type="SAM" id="MobiDB-lite"/>
    </source>
</evidence>
<feature type="compositionally biased region" description="Polar residues" evidence="1">
    <location>
        <begin position="357"/>
        <end position="376"/>
    </location>
</feature>
<keyword evidence="2" id="KW-0732">Signal</keyword>
<dbReference type="InterPro" id="IPR013783">
    <property type="entry name" value="Ig-like_fold"/>
</dbReference>
<accession>A0ABT0TYA7</accession>
<feature type="chain" id="PRO_5047254005" evidence="2">
    <location>
        <begin position="22"/>
        <end position="588"/>
    </location>
</feature>
<dbReference type="Pfam" id="PF01345">
    <property type="entry name" value="DUF11"/>
    <property type="match status" value="1"/>
</dbReference>
<organism evidence="4 5">
    <name type="scientific">Aporhodopirellula aestuarii</name>
    <dbReference type="NCBI Taxonomy" id="2950107"/>
    <lineage>
        <taxon>Bacteria</taxon>
        <taxon>Pseudomonadati</taxon>
        <taxon>Planctomycetota</taxon>
        <taxon>Planctomycetia</taxon>
        <taxon>Pirellulales</taxon>
        <taxon>Pirellulaceae</taxon>
        <taxon>Aporhodopirellula</taxon>
    </lineage>
</organism>
<feature type="compositionally biased region" description="Polar residues" evidence="1">
    <location>
        <begin position="91"/>
        <end position="100"/>
    </location>
</feature>
<dbReference type="PANTHER" id="PTHR34819">
    <property type="entry name" value="LARGE CYSTEINE-RICH PERIPLASMIC PROTEIN OMCB"/>
    <property type="match status" value="1"/>
</dbReference>